<dbReference type="GO" id="GO:0015087">
    <property type="term" value="F:cobalt ion transmembrane transporter activity"/>
    <property type="evidence" value="ECO:0007669"/>
    <property type="project" value="TreeGrafter"/>
</dbReference>
<dbReference type="GO" id="GO:0050897">
    <property type="term" value="F:cobalt ion binding"/>
    <property type="evidence" value="ECO:0007669"/>
    <property type="project" value="TreeGrafter"/>
</dbReference>
<organism evidence="13 15">
    <name type="scientific">Cellulomonas hominis</name>
    <dbReference type="NCBI Taxonomy" id="156981"/>
    <lineage>
        <taxon>Bacteria</taxon>
        <taxon>Bacillati</taxon>
        <taxon>Actinomycetota</taxon>
        <taxon>Actinomycetes</taxon>
        <taxon>Micrococcales</taxon>
        <taxon>Cellulomonadaceae</taxon>
        <taxon>Cellulomonas</taxon>
    </lineage>
</organism>
<dbReference type="EMBL" id="BJVQ01000006">
    <property type="protein sequence ID" value="GEL45647.1"/>
    <property type="molecule type" value="Genomic_DNA"/>
</dbReference>
<dbReference type="GO" id="GO:0000287">
    <property type="term" value="F:magnesium ion binding"/>
    <property type="evidence" value="ECO:0007669"/>
    <property type="project" value="TreeGrafter"/>
</dbReference>
<keyword evidence="3" id="KW-0813">Transport</keyword>
<protein>
    <submittedName>
        <fullName evidence="13">Magnesium transport protein CorA</fullName>
    </submittedName>
    <submittedName>
        <fullName evidence="14">Magnesium transporter</fullName>
    </submittedName>
</protein>
<dbReference type="EMBL" id="JACHDN010000001">
    <property type="protein sequence ID" value="MBB5472416.1"/>
    <property type="molecule type" value="Genomic_DNA"/>
</dbReference>
<dbReference type="Gene3D" id="1.20.58.340">
    <property type="entry name" value="Magnesium transport protein CorA, transmembrane region"/>
    <property type="match status" value="2"/>
</dbReference>
<keyword evidence="4" id="KW-1003">Cell membrane</keyword>
<dbReference type="GO" id="GO:0015095">
    <property type="term" value="F:magnesium ion transmembrane transporter activity"/>
    <property type="evidence" value="ECO:0007669"/>
    <property type="project" value="TreeGrafter"/>
</dbReference>
<keyword evidence="8" id="KW-0406">Ion transport</keyword>
<dbReference type="PANTHER" id="PTHR46494">
    <property type="entry name" value="CORA FAMILY METAL ION TRANSPORTER (EUROFUNG)"/>
    <property type="match status" value="1"/>
</dbReference>
<proteinExistence type="inferred from homology"/>
<evidence type="ECO:0000256" key="12">
    <source>
        <dbReference type="SAM" id="Phobius"/>
    </source>
</evidence>
<evidence type="ECO:0000313" key="13">
    <source>
        <dbReference type="EMBL" id="GEL45647.1"/>
    </source>
</evidence>
<keyword evidence="9 12" id="KW-0472">Membrane</keyword>
<evidence type="ECO:0000313" key="16">
    <source>
        <dbReference type="Proteomes" id="UP000564629"/>
    </source>
</evidence>
<dbReference type="Pfam" id="PF01544">
    <property type="entry name" value="CorA"/>
    <property type="match status" value="1"/>
</dbReference>
<keyword evidence="6" id="KW-0460">Magnesium</keyword>
<reference evidence="13 15" key="1">
    <citation type="submission" date="2019-07" db="EMBL/GenBank/DDBJ databases">
        <title>Whole genome shotgun sequence of Cellulomonas hominis NBRC 16055.</title>
        <authorList>
            <person name="Hosoyama A."/>
            <person name="Uohara A."/>
            <person name="Ohji S."/>
            <person name="Ichikawa N."/>
        </authorList>
    </citation>
    <scope>NUCLEOTIDE SEQUENCE [LARGE SCALE GENOMIC DNA]</scope>
    <source>
        <strain evidence="13 15">NBRC 16055</strain>
    </source>
</reference>
<dbReference type="PANTHER" id="PTHR46494:SF1">
    <property type="entry name" value="CORA FAMILY METAL ION TRANSPORTER (EUROFUNG)"/>
    <property type="match status" value="1"/>
</dbReference>
<evidence type="ECO:0000256" key="5">
    <source>
        <dbReference type="ARBA" id="ARBA00022692"/>
    </source>
</evidence>
<feature type="transmembrane region" description="Helical" evidence="12">
    <location>
        <begin position="316"/>
        <end position="336"/>
    </location>
</feature>
<sequence>MTEVRRVGADAAVGDCGLYTGGHRVPGRVPLVQAGRAARDTAGYVWIGLREPTDADIAEVAEQFRLPTLAVEDAVHAHQRPKLEVYDDVVFAVLKPVRYVDHVEVVEITEIAMFLRPHAVVSVRHGEGGVLRQVRAELDAGVPDELDFGSAGVLYRTADRVVDAYETALEHIDLDVDDIERLVFGPGEDDHAERIYKLKQEVAEFRRAMLPLQRPLERLAGGEVPHVPGAAEPYFRDVLDHLLRAADAIEVIDRQLTDVLQANTARVTTGQSRVALRQNEDMRKISAWAAIALVPTAVAGIYGMNFEHMPELGTRYGYFVVLAVIAGACVGLHRAFKRNRWL</sequence>
<name>A0A511FBI0_9CELL</name>
<dbReference type="SUPFAM" id="SSF144083">
    <property type="entry name" value="Magnesium transport protein CorA, transmembrane region"/>
    <property type="match status" value="1"/>
</dbReference>
<evidence type="ECO:0000256" key="4">
    <source>
        <dbReference type="ARBA" id="ARBA00022475"/>
    </source>
</evidence>
<evidence type="ECO:0000313" key="14">
    <source>
        <dbReference type="EMBL" id="MBB5472416.1"/>
    </source>
</evidence>
<comment type="catalytic activity">
    <reaction evidence="10">
        <text>Mg(2+)(in) = Mg(2+)(out)</text>
        <dbReference type="Rhea" id="RHEA:29827"/>
        <dbReference type="ChEBI" id="CHEBI:18420"/>
    </reaction>
</comment>
<comment type="subcellular location">
    <subcellularLocation>
        <location evidence="1">Cell membrane</location>
        <topology evidence="1">Multi-pass membrane protein</topology>
    </subcellularLocation>
</comment>
<evidence type="ECO:0000256" key="10">
    <source>
        <dbReference type="ARBA" id="ARBA00034269"/>
    </source>
</evidence>
<dbReference type="CDD" id="cd12830">
    <property type="entry name" value="MtCorA-like"/>
    <property type="match status" value="1"/>
</dbReference>
<dbReference type="Gene3D" id="3.30.460.20">
    <property type="entry name" value="CorA soluble domain-like"/>
    <property type="match status" value="1"/>
</dbReference>
<dbReference type="GO" id="GO:0005886">
    <property type="term" value="C:plasma membrane"/>
    <property type="evidence" value="ECO:0007669"/>
    <property type="project" value="UniProtKB-SubCell"/>
</dbReference>
<comment type="similarity">
    <text evidence="2">Belongs to the CorA metal ion transporter (MIT) (TC 1.A.35) family.</text>
</comment>
<accession>A0A511FBI0</accession>
<dbReference type="FunFam" id="1.20.58.340:FF:000004">
    <property type="entry name" value="Magnesium transport protein CorA"/>
    <property type="match status" value="1"/>
</dbReference>
<evidence type="ECO:0000256" key="8">
    <source>
        <dbReference type="ARBA" id="ARBA00023065"/>
    </source>
</evidence>
<feature type="transmembrane region" description="Helical" evidence="12">
    <location>
        <begin position="285"/>
        <end position="304"/>
    </location>
</feature>
<dbReference type="Proteomes" id="UP000564629">
    <property type="component" value="Unassembled WGS sequence"/>
</dbReference>
<comment type="function">
    <text evidence="11">Mediates influx of magnesium ions. Alternates between open and closed states. Activated by low cytoplasmic Mg(2+) levels. Inactive when cytoplasmic Mg(2+) levels are high.</text>
</comment>
<dbReference type="Proteomes" id="UP000321723">
    <property type="component" value="Unassembled WGS sequence"/>
</dbReference>
<evidence type="ECO:0000256" key="11">
    <source>
        <dbReference type="ARBA" id="ARBA00045497"/>
    </source>
</evidence>
<keyword evidence="5 12" id="KW-0812">Transmembrane</keyword>
<dbReference type="RefSeq" id="WP_210737216.1">
    <property type="nucleotide sequence ID" value="NZ_BJVQ01000006.1"/>
</dbReference>
<evidence type="ECO:0000256" key="3">
    <source>
        <dbReference type="ARBA" id="ARBA00022448"/>
    </source>
</evidence>
<dbReference type="AlphaFoldDB" id="A0A511FBI0"/>
<keyword evidence="15" id="KW-1185">Reference proteome</keyword>
<evidence type="ECO:0000256" key="6">
    <source>
        <dbReference type="ARBA" id="ARBA00022842"/>
    </source>
</evidence>
<evidence type="ECO:0000256" key="7">
    <source>
        <dbReference type="ARBA" id="ARBA00022989"/>
    </source>
</evidence>
<dbReference type="InterPro" id="IPR045863">
    <property type="entry name" value="CorA_TM1_TM2"/>
</dbReference>
<dbReference type="SUPFAM" id="SSF143865">
    <property type="entry name" value="CorA soluble domain-like"/>
    <property type="match status" value="1"/>
</dbReference>
<evidence type="ECO:0000256" key="2">
    <source>
        <dbReference type="ARBA" id="ARBA00009765"/>
    </source>
</evidence>
<dbReference type="InterPro" id="IPR045861">
    <property type="entry name" value="CorA_cytoplasmic_dom"/>
</dbReference>
<dbReference type="InterPro" id="IPR002523">
    <property type="entry name" value="MgTranspt_CorA/ZnTranspt_ZntB"/>
</dbReference>
<reference evidence="14 16" key="2">
    <citation type="submission" date="2020-08" db="EMBL/GenBank/DDBJ databases">
        <title>Sequencing the genomes of 1000 actinobacteria strains.</title>
        <authorList>
            <person name="Klenk H.-P."/>
        </authorList>
    </citation>
    <scope>NUCLEOTIDE SEQUENCE [LARGE SCALE GENOMIC DNA]</scope>
    <source>
        <strain evidence="14 16">DSM 9581</strain>
    </source>
</reference>
<evidence type="ECO:0000256" key="1">
    <source>
        <dbReference type="ARBA" id="ARBA00004651"/>
    </source>
</evidence>
<comment type="caution">
    <text evidence="13">The sequence shown here is derived from an EMBL/GenBank/DDBJ whole genome shotgun (WGS) entry which is preliminary data.</text>
</comment>
<gene>
    <name evidence="13" type="primary">corA</name>
    <name evidence="13" type="ORF">CHO01_07630</name>
    <name evidence="14" type="ORF">HNR08_001152</name>
</gene>
<evidence type="ECO:0000256" key="9">
    <source>
        <dbReference type="ARBA" id="ARBA00023136"/>
    </source>
</evidence>
<keyword evidence="7 12" id="KW-1133">Transmembrane helix</keyword>
<evidence type="ECO:0000313" key="15">
    <source>
        <dbReference type="Proteomes" id="UP000321723"/>
    </source>
</evidence>